<proteinExistence type="inferred from homology"/>
<dbReference type="GO" id="GO:0016491">
    <property type="term" value="F:oxidoreductase activity"/>
    <property type="evidence" value="ECO:0007669"/>
    <property type="project" value="InterPro"/>
</dbReference>
<dbReference type="PROSITE" id="PS00368">
    <property type="entry name" value="RIBORED_SMALL"/>
    <property type="match status" value="1"/>
</dbReference>
<dbReference type="PANTHER" id="PTHR23409">
    <property type="entry name" value="RIBONUCLEOSIDE-DIPHOSPHATE REDUCTASE SMALL CHAIN"/>
    <property type="match status" value="1"/>
</dbReference>
<dbReference type="InterPro" id="IPR000358">
    <property type="entry name" value="RNR_small_fam"/>
</dbReference>
<dbReference type="AlphaFoldDB" id="A0A5K1K2J5"/>
<dbReference type="InterPro" id="IPR012348">
    <property type="entry name" value="RNR-like"/>
</dbReference>
<dbReference type="Gene3D" id="1.10.620.20">
    <property type="entry name" value="Ribonucleotide Reductase, subunit A"/>
    <property type="match status" value="1"/>
</dbReference>
<name>A0A5K1K2J5_9APHY</name>
<dbReference type="CDD" id="cd01049">
    <property type="entry name" value="RNRR2"/>
    <property type="match status" value="1"/>
</dbReference>
<protein>
    <submittedName>
        <fullName evidence="2">Zn(2)-C6 fungal-type domain-containing protein</fullName>
    </submittedName>
</protein>
<dbReference type="InterPro" id="IPR030475">
    <property type="entry name" value="RNR_small_AS"/>
</dbReference>
<dbReference type="SUPFAM" id="SSF47240">
    <property type="entry name" value="Ferritin-like"/>
    <property type="match status" value="1"/>
</dbReference>
<dbReference type="EMBL" id="LR727831">
    <property type="protein sequence ID" value="VWO99699.1"/>
    <property type="molecule type" value="Genomic_DNA"/>
</dbReference>
<dbReference type="InterPro" id="IPR009078">
    <property type="entry name" value="Ferritin-like_SF"/>
</dbReference>
<reference evidence="2" key="1">
    <citation type="submission" date="2019-10" db="EMBL/GenBank/DDBJ databases">
        <authorList>
            <person name="Nor Muhammad N."/>
        </authorList>
    </citation>
    <scope>NUCLEOTIDE SEQUENCE</scope>
</reference>
<gene>
    <name evidence="2" type="primary">Q2UEH7</name>
</gene>
<sequence length="313" mass="35178">MSPPDALLNEDAGRLVLFPIRHPKIAQHSFWTPEEIDFSDDLADWTTVLTGDERHLLSVILAFFASADGIVGENLVQQFYSDIGAPEARCFYGFQLMMENIHAETYARLIQELVQDEDELHRLFGAVNTSSVVRGKALWCLKWFDRAAYSFPVRLVAFAIVEGVFFSSSFAAIFWVRTRGILPGLCHSNEMIMRDEGQHVEFACEVYSMLTEKASSDVIHGMVREAVVLEQAFFDTALPNPLRGLNAVLMKQYIEYVADFLLRCLGFPVLYGSDNPFPFMDGSTIPGRANFFERPVSDYQGAPTGFTSRDGVV</sequence>
<dbReference type="PANTHER" id="PTHR23409:SF18">
    <property type="entry name" value="RIBONUCLEOSIDE-DIPHOSPHATE REDUCTASE SUBUNIT M2"/>
    <property type="match status" value="1"/>
</dbReference>
<dbReference type="InterPro" id="IPR033909">
    <property type="entry name" value="RNR_small"/>
</dbReference>
<organism evidence="2">
    <name type="scientific">Ganoderma boninense</name>
    <dbReference type="NCBI Taxonomy" id="34458"/>
    <lineage>
        <taxon>Eukaryota</taxon>
        <taxon>Fungi</taxon>
        <taxon>Dikarya</taxon>
        <taxon>Basidiomycota</taxon>
        <taxon>Agaricomycotina</taxon>
        <taxon>Agaricomycetes</taxon>
        <taxon>Polyporales</taxon>
        <taxon>Polyporaceae</taxon>
        <taxon>Ganoderma</taxon>
    </lineage>
</organism>
<evidence type="ECO:0000313" key="2">
    <source>
        <dbReference type="EMBL" id="VWO99699.1"/>
    </source>
</evidence>
<comment type="similarity">
    <text evidence="1">Belongs to the ribonucleoside diphosphate reductase small chain family.</text>
</comment>
<dbReference type="Pfam" id="PF00268">
    <property type="entry name" value="Ribonuc_red_sm"/>
    <property type="match status" value="1"/>
</dbReference>
<dbReference type="GO" id="GO:0009263">
    <property type="term" value="P:deoxyribonucleotide biosynthetic process"/>
    <property type="evidence" value="ECO:0007669"/>
    <property type="project" value="InterPro"/>
</dbReference>
<accession>A0A5K1K2J5</accession>
<evidence type="ECO:0000256" key="1">
    <source>
        <dbReference type="ARBA" id="ARBA00009303"/>
    </source>
</evidence>